<reference evidence="1 2" key="1">
    <citation type="submission" date="2020-08" db="EMBL/GenBank/DDBJ databases">
        <title>Genomic Encyclopedia of Type Strains, Phase IV (KMG-IV): sequencing the most valuable type-strain genomes for metagenomic binning, comparative biology and taxonomic classification.</title>
        <authorList>
            <person name="Goeker M."/>
        </authorList>
    </citation>
    <scope>NUCLEOTIDE SEQUENCE [LARGE SCALE GENOMIC DNA]</scope>
    <source>
        <strain evidence="1 2">DSM 40141</strain>
    </source>
</reference>
<comment type="caution">
    <text evidence="1">The sequence shown here is derived from an EMBL/GenBank/DDBJ whole genome shotgun (WGS) entry which is preliminary data.</text>
</comment>
<evidence type="ECO:0000313" key="1">
    <source>
        <dbReference type="EMBL" id="MBB6436888.1"/>
    </source>
</evidence>
<gene>
    <name evidence="1" type="ORF">HNQ79_003363</name>
</gene>
<dbReference type="AlphaFoldDB" id="A0A7X0LPU3"/>
<protein>
    <submittedName>
        <fullName evidence="1">Uncharacterized protein</fullName>
    </submittedName>
</protein>
<keyword evidence="2" id="KW-1185">Reference proteome</keyword>
<organism evidence="1 2">
    <name type="scientific">Streptomyces candidus</name>
    <dbReference type="NCBI Taxonomy" id="67283"/>
    <lineage>
        <taxon>Bacteria</taxon>
        <taxon>Bacillati</taxon>
        <taxon>Actinomycetota</taxon>
        <taxon>Actinomycetes</taxon>
        <taxon>Kitasatosporales</taxon>
        <taxon>Streptomycetaceae</taxon>
        <taxon>Streptomyces</taxon>
    </lineage>
</organism>
<dbReference type="Proteomes" id="UP000540423">
    <property type="component" value="Unassembled WGS sequence"/>
</dbReference>
<dbReference type="EMBL" id="JACHEM010000008">
    <property type="protein sequence ID" value="MBB6436888.1"/>
    <property type="molecule type" value="Genomic_DNA"/>
</dbReference>
<sequence length="74" mass="8234">MPSELHLHLHATRSGELRAEAAAHRLARSSAHRTAAHHLVRTQLGWTLVELGLRLIRTAAPGPHDHRFRTVGAR</sequence>
<proteinExistence type="predicted"/>
<accession>A0A7X0LPU3</accession>
<dbReference type="RefSeq" id="WP_185031753.1">
    <property type="nucleotide sequence ID" value="NZ_BNBN01000001.1"/>
</dbReference>
<name>A0A7X0LPU3_9ACTN</name>
<evidence type="ECO:0000313" key="2">
    <source>
        <dbReference type="Proteomes" id="UP000540423"/>
    </source>
</evidence>